<reference evidence="2 3" key="1">
    <citation type="journal article" date="2017" name="Genome Announc.">
        <title>Genome sequence of the saprophytic ascomycete Epicoccum nigrum ICMP 19927 strain isolated from New Zealand.</title>
        <authorList>
            <person name="Fokin M."/>
            <person name="Fleetwood D."/>
            <person name="Weir B.S."/>
            <person name="Villas-Boas S.G."/>
        </authorList>
    </citation>
    <scope>NUCLEOTIDE SEQUENCE [LARGE SCALE GENOMIC DNA]</scope>
    <source>
        <strain evidence="2 3">ICMP 19927</strain>
    </source>
</reference>
<organism evidence="2 3">
    <name type="scientific">Epicoccum nigrum</name>
    <name type="common">Soil fungus</name>
    <name type="synonym">Epicoccum purpurascens</name>
    <dbReference type="NCBI Taxonomy" id="105696"/>
    <lineage>
        <taxon>Eukaryota</taxon>
        <taxon>Fungi</taxon>
        <taxon>Dikarya</taxon>
        <taxon>Ascomycota</taxon>
        <taxon>Pezizomycotina</taxon>
        <taxon>Dothideomycetes</taxon>
        <taxon>Pleosporomycetidae</taxon>
        <taxon>Pleosporales</taxon>
        <taxon>Pleosporineae</taxon>
        <taxon>Didymellaceae</taxon>
        <taxon>Epicoccum</taxon>
    </lineage>
</organism>
<proteinExistence type="predicted"/>
<gene>
    <name evidence="2" type="ORF">B5807_06325</name>
</gene>
<accession>A0A1Y2LVT7</accession>
<sequence length="502" mass="54911">MSKLPKNSGPHEVFPHDDFSCTYLDASAPAASQTDLTSPSKSLGNDYLYDDNALSYSGGASSDYETYDTDEERSVAPYMYSGVYGQDDIVGRYLAFQAAHQSERLQAPAPYHVSEHAGYLYPNYQLIPARDSHINTQLHHRYPDIESIRHLHTVHSLLPHVQPERKLNALSGPVLDIHSGSNTGPILCLAVPKKLLVLFLGRSVVSRYLHTISRQDNTGWAGPPTQQSLVLPSTIASSSALTILVAWMTRACKHATMSTMRPLAIPKNLFAACTLAQTMDLLGLKRDAYRVDMEISRRLRSKRLFAVEVETLWRCLGESNRYVYAAVKAFGKQARAASTLAPASVTIEESALAGTSRSSSEAEESACGAPEGLQTSSTASATASELLELKERYPRLYDRIRNEEVNEQFAPQFGRNWFDNLAGRGGKEEEEEKEAANISLSTPSTHSPPATSTKTHGTRNSSSDSAHTGGRNRGSSAASPSARPLDPQAEVFRPAAAAWRDR</sequence>
<dbReference type="Proteomes" id="UP000193240">
    <property type="component" value="Unassembled WGS sequence"/>
</dbReference>
<feature type="region of interest" description="Disordered" evidence="1">
    <location>
        <begin position="416"/>
        <end position="502"/>
    </location>
</feature>
<dbReference type="InParanoid" id="A0A1Y2LVT7"/>
<evidence type="ECO:0000256" key="1">
    <source>
        <dbReference type="SAM" id="MobiDB-lite"/>
    </source>
</evidence>
<keyword evidence="3" id="KW-1185">Reference proteome</keyword>
<protein>
    <submittedName>
        <fullName evidence="2">Uncharacterized protein</fullName>
    </submittedName>
</protein>
<feature type="compositionally biased region" description="Low complexity" evidence="1">
    <location>
        <begin position="353"/>
        <end position="380"/>
    </location>
</feature>
<evidence type="ECO:0000313" key="2">
    <source>
        <dbReference type="EMBL" id="OSS48004.1"/>
    </source>
</evidence>
<evidence type="ECO:0000313" key="3">
    <source>
        <dbReference type="Proteomes" id="UP000193240"/>
    </source>
</evidence>
<feature type="compositionally biased region" description="Low complexity" evidence="1">
    <location>
        <begin position="439"/>
        <end position="455"/>
    </location>
</feature>
<feature type="compositionally biased region" description="Low complexity" evidence="1">
    <location>
        <begin position="473"/>
        <end position="484"/>
    </location>
</feature>
<dbReference type="AlphaFoldDB" id="A0A1Y2LVT7"/>
<feature type="region of interest" description="Disordered" evidence="1">
    <location>
        <begin position="352"/>
        <end position="380"/>
    </location>
</feature>
<name>A0A1Y2LVT7_EPING</name>
<dbReference type="EMBL" id="KZ107847">
    <property type="protein sequence ID" value="OSS48004.1"/>
    <property type="molecule type" value="Genomic_DNA"/>
</dbReference>